<comment type="caution">
    <text evidence="2">The sequence shown here is derived from an EMBL/GenBank/DDBJ whole genome shotgun (WGS) entry which is preliminary data.</text>
</comment>
<evidence type="ECO:0000313" key="3">
    <source>
        <dbReference type="Proteomes" id="UP001143545"/>
    </source>
</evidence>
<feature type="domain" description="PDZ" evidence="1">
    <location>
        <begin position="359"/>
        <end position="417"/>
    </location>
</feature>
<keyword evidence="3" id="KW-1185">Reference proteome</keyword>
<dbReference type="InterPro" id="IPR041489">
    <property type="entry name" value="PDZ_6"/>
</dbReference>
<evidence type="ECO:0000313" key="2">
    <source>
        <dbReference type="EMBL" id="GLB52084.1"/>
    </source>
</evidence>
<dbReference type="EMBL" id="BRVP01000006">
    <property type="protein sequence ID" value="GLB52084.1"/>
    <property type="molecule type" value="Genomic_DNA"/>
</dbReference>
<accession>A0A9W6EU34</accession>
<dbReference type="SUPFAM" id="SSF50156">
    <property type="entry name" value="PDZ domain-like"/>
    <property type="match status" value="1"/>
</dbReference>
<gene>
    <name evidence="2" type="ORF">NBRC110019_11230</name>
</gene>
<protein>
    <recommendedName>
        <fullName evidence="1">PDZ domain-containing protein</fullName>
    </recommendedName>
</protein>
<evidence type="ECO:0000259" key="1">
    <source>
        <dbReference type="PROSITE" id="PS50106"/>
    </source>
</evidence>
<sequence>MGCIVVGQPFEYQSTRSYEEFTFNTSGNLILLPVELNGVPMNFVLDSGVNKTVILNLTSTDSLLLNDLQEIYLTGIGSKEPFKVIYSENNTLSVGNLFDVHHELYIILEDTATFSKLLGVEVHGIMGYDILKDFVVEVDYARHIIRFYPHEKYKRRKKNKEAELPLAFYKRKPYIRTTVSLDTGVDEVVKLLLDTGSGDALWLFANDTIKVPDNYFMDHLGIGLSGDIIGQRTKINSLKISEDLLLNDVKCAFPEPEYLVHLSDDNFGRNGSLGGEALSRFLVTINYRDKWLRLKKNKNYKKEFYYNMSGITIQHNGMRIVQERIRNKIDPASSDISNSGASYTSYFKQQTQYYLTPKIEIAEIRTGSPAALVGVQKGDVILSINKRTVLKQSINEVRDMLNRKDGKTIKIVVDRNGDVLKFSFELKRLF</sequence>
<dbReference type="PROSITE" id="PS50106">
    <property type="entry name" value="PDZ"/>
    <property type="match status" value="1"/>
</dbReference>
<dbReference type="AlphaFoldDB" id="A0A9W6EU34"/>
<dbReference type="Gene3D" id="2.30.42.10">
    <property type="match status" value="1"/>
</dbReference>
<name>A0A9W6EU34_9FLAO</name>
<dbReference type="RefSeq" id="WP_281753149.1">
    <property type="nucleotide sequence ID" value="NZ_BRVP01000006.1"/>
</dbReference>
<proteinExistence type="predicted"/>
<dbReference type="InterPro" id="IPR036034">
    <property type="entry name" value="PDZ_sf"/>
</dbReference>
<dbReference type="Gene3D" id="2.40.70.10">
    <property type="entry name" value="Acid Proteases"/>
    <property type="match status" value="1"/>
</dbReference>
<dbReference type="Proteomes" id="UP001143545">
    <property type="component" value="Unassembled WGS sequence"/>
</dbReference>
<organism evidence="2 3">
    <name type="scientific">Neptunitalea chrysea</name>
    <dbReference type="NCBI Taxonomy" id="1647581"/>
    <lineage>
        <taxon>Bacteria</taxon>
        <taxon>Pseudomonadati</taxon>
        <taxon>Bacteroidota</taxon>
        <taxon>Flavobacteriia</taxon>
        <taxon>Flavobacteriales</taxon>
        <taxon>Flavobacteriaceae</taxon>
        <taxon>Neptunitalea</taxon>
    </lineage>
</organism>
<dbReference type="InterPro" id="IPR021109">
    <property type="entry name" value="Peptidase_aspartic_dom_sf"/>
</dbReference>
<reference evidence="2" key="1">
    <citation type="submission" date="2022-07" db="EMBL/GenBank/DDBJ databases">
        <title>Taxonomy of Novel Oxalotrophic and Methylotrophic Bacteria.</title>
        <authorList>
            <person name="Sahin N."/>
            <person name="Tani A."/>
        </authorList>
    </citation>
    <scope>NUCLEOTIDE SEQUENCE</scope>
    <source>
        <strain evidence="2">AM327</strain>
    </source>
</reference>
<dbReference type="SMART" id="SM00228">
    <property type="entry name" value="PDZ"/>
    <property type="match status" value="1"/>
</dbReference>
<dbReference type="Pfam" id="PF17820">
    <property type="entry name" value="PDZ_6"/>
    <property type="match status" value="1"/>
</dbReference>
<dbReference type="InterPro" id="IPR001478">
    <property type="entry name" value="PDZ"/>
</dbReference>